<gene>
    <name evidence="8" type="ORF">IX84_12185</name>
</gene>
<dbReference type="PROSITE" id="PS51257">
    <property type="entry name" value="PROKAR_LIPOPROTEIN"/>
    <property type="match status" value="1"/>
</dbReference>
<keyword evidence="3 6" id="KW-0732">Signal</keyword>
<protein>
    <submittedName>
        <fullName evidence="8">Membrane protein</fullName>
    </submittedName>
</protein>
<evidence type="ECO:0000313" key="9">
    <source>
        <dbReference type="Proteomes" id="UP000029736"/>
    </source>
</evidence>
<keyword evidence="9" id="KW-1185">Reference proteome</keyword>
<name>A0A098S9X4_9BACT</name>
<feature type="domain" description="RagB/SusD" evidence="7">
    <location>
        <begin position="411"/>
        <end position="532"/>
    </location>
</feature>
<organism evidence="8 9">
    <name type="scientific">Phaeodactylibacter xiamenensis</name>
    <dbReference type="NCBI Taxonomy" id="1524460"/>
    <lineage>
        <taxon>Bacteria</taxon>
        <taxon>Pseudomonadati</taxon>
        <taxon>Bacteroidota</taxon>
        <taxon>Saprospiria</taxon>
        <taxon>Saprospirales</taxon>
        <taxon>Haliscomenobacteraceae</taxon>
        <taxon>Phaeodactylibacter</taxon>
    </lineage>
</organism>
<evidence type="ECO:0000259" key="7">
    <source>
        <dbReference type="Pfam" id="PF07980"/>
    </source>
</evidence>
<dbReference type="InterPro" id="IPR011990">
    <property type="entry name" value="TPR-like_helical_dom_sf"/>
</dbReference>
<dbReference type="STRING" id="1524460.IX84_12185"/>
<evidence type="ECO:0000256" key="3">
    <source>
        <dbReference type="ARBA" id="ARBA00022729"/>
    </source>
</evidence>
<dbReference type="SUPFAM" id="SSF48452">
    <property type="entry name" value="TPR-like"/>
    <property type="match status" value="1"/>
</dbReference>
<dbReference type="EMBL" id="JPOS01000029">
    <property type="protein sequence ID" value="KGE87882.1"/>
    <property type="molecule type" value="Genomic_DNA"/>
</dbReference>
<dbReference type="Proteomes" id="UP000029736">
    <property type="component" value="Unassembled WGS sequence"/>
</dbReference>
<accession>A0A098S9X4</accession>
<reference evidence="8 9" key="1">
    <citation type="journal article" date="2014" name="Int. J. Syst. Evol. Microbiol.">
        <title>Phaeodactylibacter xiamenensis gen. nov., sp. nov., a member of the family Saprospiraceae isolated from the marine alga Phaeodactylum tricornutum.</title>
        <authorList>
            <person name="Chen Z.Jr."/>
            <person name="Lei X."/>
            <person name="Lai Q."/>
            <person name="Li Y."/>
            <person name="Zhang B."/>
            <person name="Zhang J."/>
            <person name="Zhang H."/>
            <person name="Yang L."/>
            <person name="Zheng W."/>
            <person name="Tian Y."/>
            <person name="Yu Z."/>
            <person name="Xu H.Jr."/>
            <person name="Zheng T."/>
        </authorList>
    </citation>
    <scope>NUCLEOTIDE SEQUENCE [LARGE SCALE GENOMIC DNA]</scope>
    <source>
        <strain evidence="8 9">KD52</strain>
    </source>
</reference>
<dbReference type="InterPro" id="IPR012944">
    <property type="entry name" value="SusD_RagB_dom"/>
</dbReference>
<dbReference type="OrthoDB" id="9783641at2"/>
<evidence type="ECO:0000256" key="2">
    <source>
        <dbReference type="ARBA" id="ARBA00006275"/>
    </source>
</evidence>
<evidence type="ECO:0000256" key="1">
    <source>
        <dbReference type="ARBA" id="ARBA00004442"/>
    </source>
</evidence>
<dbReference type="GO" id="GO:0009279">
    <property type="term" value="C:cell outer membrane"/>
    <property type="evidence" value="ECO:0007669"/>
    <property type="project" value="UniProtKB-SubCell"/>
</dbReference>
<proteinExistence type="inferred from homology"/>
<feature type="signal peptide" evidence="6">
    <location>
        <begin position="1"/>
        <end position="18"/>
    </location>
</feature>
<keyword evidence="5" id="KW-0998">Cell outer membrane</keyword>
<evidence type="ECO:0000256" key="6">
    <source>
        <dbReference type="SAM" id="SignalP"/>
    </source>
</evidence>
<feature type="chain" id="PRO_5001940127" evidence="6">
    <location>
        <begin position="19"/>
        <end position="532"/>
    </location>
</feature>
<comment type="caution">
    <text evidence="8">The sequence shown here is derived from an EMBL/GenBank/DDBJ whole genome shotgun (WGS) entry which is preliminary data.</text>
</comment>
<keyword evidence="4" id="KW-0472">Membrane</keyword>
<comment type="similarity">
    <text evidence="2">Belongs to the SusD family.</text>
</comment>
<evidence type="ECO:0000256" key="5">
    <source>
        <dbReference type="ARBA" id="ARBA00023237"/>
    </source>
</evidence>
<comment type="subcellular location">
    <subcellularLocation>
        <location evidence="1">Cell outer membrane</location>
    </subcellularLocation>
</comment>
<evidence type="ECO:0000313" key="8">
    <source>
        <dbReference type="EMBL" id="KGE87882.1"/>
    </source>
</evidence>
<dbReference type="AlphaFoldDB" id="A0A098S9X4"/>
<dbReference type="RefSeq" id="WP_044220454.1">
    <property type="nucleotide sequence ID" value="NZ_JBKAGJ010000012.1"/>
</dbReference>
<sequence length="532" mass="58819">MKRLFKYSLIVCLGFSMAACTDLEEDLVGDITEDIVVEGINIGGPGSSDGALTALYGELRNAGTANHGGYYSIQEITTDEMFIGAKGGDWFDGGDLIRLHQHTYTPNHPFINGTWVQTYNAIATANDNLGSGNLSDAEVAQARAVRAYFYWRLLDSYGRVKLATETNQDPPQASRQEVFNFVESELLAALGISEVSESMDLSNSQLADGGSAYSMNRYGAMGILAKLYLNAEVYTGTPMYDKAEIAASYIIDSGQYVLCGEGCSVPNLGKRPRVDSDPAELEGYAAVFAANNEGNPEHIFSVRYDEATGAGMNFSQMNLHYSSQFTWNFQEQPWNGYATLEEFYNSYEDGDARKENNFIVGPQLDFSGSALLDYAADDDDIQLNYTPEINELAPNSLREAGARPAKFSYKQFGRSDMDNDFPIVRLGEVYLIRAEAVARQAGNWTAAEADVNVLRARAGVSEYNGNLTEEEFLAERGREMFQETARRTDLIRFGKYNDEWWEKPASEPYLNIFPIPQEQINAGGGLTQNPGY</sequence>
<dbReference type="Pfam" id="PF07980">
    <property type="entry name" value="SusD_RagB"/>
    <property type="match status" value="1"/>
</dbReference>
<dbReference type="Gene3D" id="1.25.40.390">
    <property type="match status" value="1"/>
</dbReference>
<evidence type="ECO:0000256" key="4">
    <source>
        <dbReference type="ARBA" id="ARBA00023136"/>
    </source>
</evidence>